<reference evidence="1" key="1">
    <citation type="journal article" date="2014" name="Front. Microbiol.">
        <title>High frequency of phylogenetically diverse reductive dehalogenase-homologous genes in deep subseafloor sedimentary metagenomes.</title>
        <authorList>
            <person name="Kawai M."/>
            <person name="Futagami T."/>
            <person name="Toyoda A."/>
            <person name="Takaki Y."/>
            <person name="Nishi S."/>
            <person name="Hori S."/>
            <person name="Arai W."/>
            <person name="Tsubouchi T."/>
            <person name="Morono Y."/>
            <person name="Uchiyama I."/>
            <person name="Ito T."/>
            <person name="Fujiyama A."/>
            <person name="Inagaki F."/>
            <person name="Takami H."/>
        </authorList>
    </citation>
    <scope>NUCLEOTIDE SEQUENCE</scope>
    <source>
        <strain evidence="1">Expedition CK06-06</strain>
    </source>
</reference>
<name>X1IR22_9ZZZZ</name>
<gene>
    <name evidence="1" type="ORF">S03H2_56028</name>
</gene>
<feature type="non-terminal residue" evidence="1">
    <location>
        <position position="34"/>
    </location>
</feature>
<proteinExistence type="predicted"/>
<dbReference type="EMBL" id="BARU01035828">
    <property type="protein sequence ID" value="GAH84911.1"/>
    <property type="molecule type" value="Genomic_DNA"/>
</dbReference>
<comment type="caution">
    <text evidence="1">The sequence shown here is derived from an EMBL/GenBank/DDBJ whole genome shotgun (WGS) entry which is preliminary data.</text>
</comment>
<dbReference type="AlphaFoldDB" id="X1IR22"/>
<protein>
    <submittedName>
        <fullName evidence="1">Uncharacterized protein</fullName>
    </submittedName>
</protein>
<evidence type="ECO:0000313" key="1">
    <source>
        <dbReference type="EMBL" id="GAH84911.1"/>
    </source>
</evidence>
<organism evidence="1">
    <name type="scientific">marine sediment metagenome</name>
    <dbReference type="NCBI Taxonomy" id="412755"/>
    <lineage>
        <taxon>unclassified sequences</taxon>
        <taxon>metagenomes</taxon>
        <taxon>ecological metagenomes</taxon>
    </lineage>
</organism>
<sequence length="34" mass="4055">MVKKHRKKRRGFWGWLMGQESYDRPPAPPAEDKA</sequence>
<accession>X1IR22</accession>